<organism evidence="1 2">
    <name type="scientific">Hydnum rufescens UP504</name>
    <dbReference type="NCBI Taxonomy" id="1448309"/>
    <lineage>
        <taxon>Eukaryota</taxon>
        <taxon>Fungi</taxon>
        <taxon>Dikarya</taxon>
        <taxon>Basidiomycota</taxon>
        <taxon>Agaricomycotina</taxon>
        <taxon>Agaricomycetes</taxon>
        <taxon>Cantharellales</taxon>
        <taxon>Hydnaceae</taxon>
        <taxon>Hydnum</taxon>
    </lineage>
</organism>
<sequence>MNGRRLRHHWRPKELQTRRIPQRIRLRRHPILSLYPLLSPSPYPHSSLSPHRPSSVSVSQSSPSSFASRICTKFICLFFALFDTFFVRQSFSISLEWLAAQRCPSSPSHTEYTRGCFAPATLAYQFCWIWGVSSVNRRDSPH</sequence>
<comment type="caution">
    <text evidence="1">The sequence shown here is derived from an EMBL/GenBank/DDBJ whole genome shotgun (WGS) entry which is preliminary data.</text>
</comment>
<name>A0A9P6AKW7_9AGAM</name>
<accession>A0A9P6AKW7</accession>
<dbReference type="Proteomes" id="UP000886523">
    <property type="component" value="Unassembled WGS sequence"/>
</dbReference>
<gene>
    <name evidence="1" type="ORF">BS47DRAFT_285126</name>
</gene>
<evidence type="ECO:0000313" key="1">
    <source>
        <dbReference type="EMBL" id="KAF9507596.1"/>
    </source>
</evidence>
<evidence type="ECO:0000313" key="2">
    <source>
        <dbReference type="Proteomes" id="UP000886523"/>
    </source>
</evidence>
<protein>
    <submittedName>
        <fullName evidence="1">Uncharacterized protein</fullName>
    </submittedName>
</protein>
<keyword evidence="2" id="KW-1185">Reference proteome</keyword>
<dbReference type="EMBL" id="MU129076">
    <property type="protein sequence ID" value="KAF9507596.1"/>
    <property type="molecule type" value="Genomic_DNA"/>
</dbReference>
<proteinExistence type="predicted"/>
<reference evidence="1" key="1">
    <citation type="journal article" date="2020" name="Nat. Commun.">
        <title>Large-scale genome sequencing of mycorrhizal fungi provides insights into the early evolution of symbiotic traits.</title>
        <authorList>
            <person name="Miyauchi S."/>
            <person name="Kiss E."/>
            <person name="Kuo A."/>
            <person name="Drula E."/>
            <person name="Kohler A."/>
            <person name="Sanchez-Garcia M."/>
            <person name="Morin E."/>
            <person name="Andreopoulos B."/>
            <person name="Barry K.W."/>
            <person name="Bonito G."/>
            <person name="Buee M."/>
            <person name="Carver A."/>
            <person name="Chen C."/>
            <person name="Cichocki N."/>
            <person name="Clum A."/>
            <person name="Culley D."/>
            <person name="Crous P.W."/>
            <person name="Fauchery L."/>
            <person name="Girlanda M."/>
            <person name="Hayes R.D."/>
            <person name="Keri Z."/>
            <person name="LaButti K."/>
            <person name="Lipzen A."/>
            <person name="Lombard V."/>
            <person name="Magnuson J."/>
            <person name="Maillard F."/>
            <person name="Murat C."/>
            <person name="Nolan M."/>
            <person name="Ohm R.A."/>
            <person name="Pangilinan J."/>
            <person name="Pereira M.F."/>
            <person name="Perotto S."/>
            <person name="Peter M."/>
            <person name="Pfister S."/>
            <person name="Riley R."/>
            <person name="Sitrit Y."/>
            <person name="Stielow J.B."/>
            <person name="Szollosi G."/>
            <person name="Zifcakova L."/>
            <person name="Stursova M."/>
            <person name="Spatafora J.W."/>
            <person name="Tedersoo L."/>
            <person name="Vaario L.M."/>
            <person name="Yamada A."/>
            <person name="Yan M."/>
            <person name="Wang P."/>
            <person name="Xu J."/>
            <person name="Bruns T."/>
            <person name="Baldrian P."/>
            <person name="Vilgalys R."/>
            <person name="Dunand C."/>
            <person name="Henrissat B."/>
            <person name="Grigoriev I.V."/>
            <person name="Hibbett D."/>
            <person name="Nagy L.G."/>
            <person name="Martin F.M."/>
        </authorList>
    </citation>
    <scope>NUCLEOTIDE SEQUENCE</scope>
    <source>
        <strain evidence="1">UP504</strain>
    </source>
</reference>
<dbReference type="AlphaFoldDB" id="A0A9P6AKW7"/>